<dbReference type="GO" id="GO:0003964">
    <property type="term" value="F:RNA-directed DNA polymerase activity"/>
    <property type="evidence" value="ECO:0007669"/>
    <property type="project" value="UniProtKB-KW"/>
</dbReference>
<keyword evidence="2" id="KW-0548">Nucleotidyltransferase</keyword>
<evidence type="ECO:0000313" key="2">
    <source>
        <dbReference type="EMBL" id="GFC95648.1"/>
    </source>
</evidence>
<organism evidence="2">
    <name type="scientific">Tanacetum cinerariifolium</name>
    <name type="common">Dalmatian daisy</name>
    <name type="synonym">Chrysanthemum cinerariifolium</name>
    <dbReference type="NCBI Taxonomy" id="118510"/>
    <lineage>
        <taxon>Eukaryota</taxon>
        <taxon>Viridiplantae</taxon>
        <taxon>Streptophyta</taxon>
        <taxon>Embryophyta</taxon>
        <taxon>Tracheophyta</taxon>
        <taxon>Spermatophyta</taxon>
        <taxon>Magnoliopsida</taxon>
        <taxon>eudicotyledons</taxon>
        <taxon>Gunneridae</taxon>
        <taxon>Pentapetalae</taxon>
        <taxon>asterids</taxon>
        <taxon>campanulids</taxon>
        <taxon>Asterales</taxon>
        <taxon>Asteraceae</taxon>
        <taxon>Asteroideae</taxon>
        <taxon>Anthemideae</taxon>
        <taxon>Anthemidinae</taxon>
        <taxon>Tanacetum</taxon>
    </lineage>
</organism>
<reference evidence="2" key="1">
    <citation type="journal article" date="2019" name="Sci. Rep.">
        <title>Draft genome of Tanacetum cinerariifolium, the natural source of mosquito coil.</title>
        <authorList>
            <person name="Yamashiro T."/>
            <person name="Shiraishi A."/>
            <person name="Satake H."/>
            <person name="Nakayama K."/>
        </authorList>
    </citation>
    <scope>NUCLEOTIDE SEQUENCE</scope>
</reference>
<protein>
    <submittedName>
        <fullName evidence="2">Reverse transcriptase domain-containing protein</fullName>
    </submittedName>
</protein>
<comment type="caution">
    <text evidence="2">The sequence shown here is derived from an EMBL/GenBank/DDBJ whole genome shotgun (WGS) entry which is preliminary data.</text>
</comment>
<feature type="region of interest" description="Disordered" evidence="1">
    <location>
        <begin position="75"/>
        <end position="104"/>
    </location>
</feature>
<gene>
    <name evidence="2" type="ORF">Tci_867618</name>
</gene>
<keyword evidence="2" id="KW-0808">Transferase</keyword>
<name>A0A699SEN7_TANCI</name>
<feature type="compositionally biased region" description="Polar residues" evidence="1">
    <location>
        <begin position="76"/>
        <end position="89"/>
    </location>
</feature>
<proteinExistence type="predicted"/>
<keyword evidence="2" id="KW-0695">RNA-directed DNA polymerase</keyword>
<accession>A0A699SEN7</accession>
<feature type="compositionally biased region" description="Basic residues" evidence="1">
    <location>
        <begin position="90"/>
        <end position="101"/>
    </location>
</feature>
<sequence length="132" mass="14908">MTTAITLVSQPHHLKHFMVESVVHPVCWTKVGGAQILGLELIQETTEKIVQIKQRMQAARDRQKSYADLKRVKLASSASGSISQDNTKNNRIRQTQKRAKKNKVEDHLRTIKSIWNKASVVDSKATSSVLNY</sequence>
<dbReference type="AlphaFoldDB" id="A0A699SEN7"/>
<dbReference type="EMBL" id="BKCJ011155591">
    <property type="protein sequence ID" value="GFC95648.1"/>
    <property type="molecule type" value="Genomic_DNA"/>
</dbReference>
<feature type="non-terminal residue" evidence="2">
    <location>
        <position position="132"/>
    </location>
</feature>
<evidence type="ECO:0000256" key="1">
    <source>
        <dbReference type="SAM" id="MobiDB-lite"/>
    </source>
</evidence>